<evidence type="ECO:0000313" key="2">
    <source>
        <dbReference type="Proteomes" id="UP000197781"/>
    </source>
</evidence>
<accession>A0A220MKW3</accession>
<dbReference type="Proteomes" id="UP000197781">
    <property type="component" value="Chromosome"/>
</dbReference>
<organism evidence="1 2">
    <name type="scientific">Brevibacillus formosus</name>
    <dbReference type="NCBI Taxonomy" id="54913"/>
    <lineage>
        <taxon>Bacteria</taxon>
        <taxon>Bacillati</taxon>
        <taxon>Bacillota</taxon>
        <taxon>Bacilli</taxon>
        <taxon>Bacillales</taxon>
        <taxon>Paenibacillaceae</taxon>
        <taxon>Brevibacillus</taxon>
    </lineage>
</organism>
<evidence type="ECO:0000313" key="1">
    <source>
        <dbReference type="EMBL" id="ASJ55707.1"/>
    </source>
</evidence>
<protein>
    <submittedName>
        <fullName evidence="1">Uncharacterized protein</fullName>
    </submittedName>
</protein>
<dbReference type="RefSeq" id="WP_088909342.1">
    <property type="nucleotide sequence ID" value="NZ_CP018145.1"/>
</dbReference>
<reference evidence="1 2" key="1">
    <citation type="submission" date="2016-11" db="EMBL/GenBank/DDBJ databases">
        <authorList>
            <person name="Jaros S."/>
            <person name="Januszkiewicz K."/>
            <person name="Wedrychowicz H."/>
        </authorList>
    </citation>
    <scope>NUCLEOTIDE SEQUENCE [LARGE SCALE GENOMIC DNA]</scope>
    <source>
        <strain evidence="1 2">NF2</strain>
    </source>
</reference>
<dbReference type="KEGG" id="bfm:BP422_20430"/>
<sequence length="164" mass="18736">MISTLNKTLCVQQLVEKLRDKQLLHVPIADLRESNNTLYKYVNQLNDSIAIIPTTINSVITGVIRFQEGYFITLGMLIWKDANKKGAFKEGTFLFYKHDAHDSIEDCVHITNSIENHNLMESLFFACCESKDGDSVISYSHIEHAITYGELYRDIKSKIKKGFA</sequence>
<proteinExistence type="predicted"/>
<dbReference type="AlphaFoldDB" id="A0A220MKW3"/>
<dbReference type="EMBL" id="CP018145">
    <property type="protein sequence ID" value="ASJ55707.1"/>
    <property type="molecule type" value="Genomic_DNA"/>
</dbReference>
<gene>
    <name evidence="1" type="ORF">BP422_20430</name>
</gene>
<name>A0A220MKW3_9BACL</name>